<dbReference type="InterPro" id="IPR036390">
    <property type="entry name" value="WH_DNA-bd_sf"/>
</dbReference>
<comment type="subcellular location">
    <subcellularLocation>
        <location evidence="9">Cytoplasm</location>
    </subcellularLocation>
    <subcellularLocation>
        <location evidence="9">Endosome</location>
    </subcellularLocation>
</comment>
<evidence type="ECO:0000256" key="1">
    <source>
        <dbReference type="ARBA" id="ARBA00009697"/>
    </source>
</evidence>
<sequence>MKYWKSIRVTQSNSPALFSGEKILFIQPSTEIYDSFSDTYLLKDGTIYLTTHRLNLSQIEELKTSTYFFKSSPKITIYYKKTEASNTRKIHDKYVGKIDPSLSIGDAWICKICSFSNPFPESYSIDQNLPPCLACGVSTINKHLSYHPKHTDVTVSDSKEDASSLSCKRCTFFNHPALKQCESCGSSLRQEKNEIYPQSIVKKTDELSLEDSKNGYCKIKFKSGGERLFYERLKEAINQKEWTIKSSPIDEQNMEKKMGGISVLQYTDENIKLNNARILNQGLSSLNTLMSQLQTSPHVSRDILDKLQISLQTMGAESSMTTQNLSNQPITKEITKDDKLYYMELAKQIAEFLESGILKKEGGIMTLVDVFALYNRARGVDLISPEDLFRACQYIETLDVSIELKRFKSGLLVLQEKSKSEEKRIHQLVLWIQTSSRGVSIFEVADRFHWSMGIAYETLKIAEEKTMLCRDKCFEGLYFWENRIIQEKTTANQT</sequence>
<dbReference type="GO" id="GO:0043328">
    <property type="term" value="P:protein transport to vacuole involved in ubiquitin-dependent protein catabolic process via the multivesicular body sorting pathway"/>
    <property type="evidence" value="ECO:0007669"/>
    <property type="project" value="UniProtKB-UniRule"/>
</dbReference>
<dbReference type="Proteomes" id="UP000663699">
    <property type="component" value="Chromosome 10"/>
</dbReference>
<evidence type="ECO:0000256" key="2">
    <source>
        <dbReference type="ARBA" id="ARBA00022448"/>
    </source>
</evidence>
<evidence type="ECO:0000256" key="7">
    <source>
        <dbReference type="ARBA" id="ARBA00022927"/>
    </source>
</evidence>
<dbReference type="EMBL" id="CP054541">
    <property type="protein sequence ID" value="QSL66148.1"/>
    <property type="molecule type" value="Genomic_DNA"/>
</dbReference>
<dbReference type="InterPro" id="IPR036388">
    <property type="entry name" value="WH-like_DNA-bd_sf"/>
</dbReference>
<dbReference type="InterPro" id="IPR037855">
    <property type="entry name" value="Vps36"/>
</dbReference>
<keyword evidence="5" id="KW-0863">Zinc-finger</keyword>
<evidence type="ECO:0000256" key="9">
    <source>
        <dbReference type="RuleBase" id="RU367095"/>
    </source>
</evidence>
<dbReference type="AlphaFoldDB" id="A0A899G486"/>
<dbReference type="FunFam" id="1.10.10.10:FF:000165">
    <property type="entry name" value="Vacuolar protein sorting protein (Vps36)"/>
    <property type="match status" value="1"/>
</dbReference>
<keyword evidence="6" id="KW-0862">Zinc</keyword>
<evidence type="ECO:0000313" key="12">
    <source>
        <dbReference type="Proteomes" id="UP000663699"/>
    </source>
</evidence>
<dbReference type="GO" id="GO:0000814">
    <property type="term" value="C:ESCRT II complex"/>
    <property type="evidence" value="ECO:0007669"/>
    <property type="project" value="UniProtKB-UniRule"/>
</dbReference>
<dbReference type="SUPFAM" id="SSF46785">
    <property type="entry name" value="Winged helix' DNA-binding domain"/>
    <property type="match status" value="1"/>
</dbReference>
<dbReference type="Pfam" id="PF04157">
    <property type="entry name" value="EAP30"/>
    <property type="match status" value="1"/>
</dbReference>
<keyword evidence="2 9" id="KW-0813">Transport</keyword>
<dbReference type="Gene3D" id="1.10.10.10">
    <property type="entry name" value="Winged helix-like DNA-binding domain superfamily/Winged helix DNA-binding domain"/>
    <property type="match status" value="2"/>
</dbReference>
<keyword evidence="9" id="KW-0963">Cytoplasm</keyword>
<dbReference type="InterPro" id="IPR001876">
    <property type="entry name" value="Znf_RanBP2"/>
</dbReference>
<accession>A0A899G486</accession>
<evidence type="ECO:0000256" key="5">
    <source>
        <dbReference type="ARBA" id="ARBA00022771"/>
    </source>
</evidence>
<reference evidence="11" key="1">
    <citation type="submission" date="2020-06" db="EMBL/GenBank/DDBJ databases">
        <title>Genomes of multiple members of Pneumocystis genus reveal paths to human pathogen Pneumocystis jirovecii.</title>
        <authorList>
            <person name="Cisse O.H."/>
            <person name="Ma L."/>
            <person name="Dekker J."/>
            <person name="Khil P."/>
            <person name="Jo J."/>
            <person name="Brenchley J."/>
            <person name="Blair R."/>
            <person name="Pahar B."/>
            <person name="Chabe M."/>
            <person name="Van Rompay K.A."/>
            <person name="Keesler R."/>
            <person name="Sukura A."/>
            <person name="Hirsch V."/>
            <person name="Kutty G."/>
            <person name="Liu Y."/>
            <person name="Peng L."/>
            <person name="Chen J."/>
            <person name="Song J."/>
            <person name="Weissenbacher-Lang C."/>
            <person name="Xu J."/>
            <person name="Upham N.S."/>
            <person name="Stajich J.E."/>
            <person name="Cuomo C.A."/>
            <person name="Cushion M.T."/>
            <person name="Kovacs J.A."/>
        </authorList>
    </citation>
    <scope>NUCLEOTIDE SEQUENCE</scope>
    <source>
        <strain evidence="11">2A</strain>
    </source>
</reference>
<dbReference type="Gene3D" id="2.30.30.380">
    <property type="entry name" value="Zn-finger domain of Sec23/24"/>
    <property type="match status" value="2"/>
</dbReference>
<evidence type="ECO:0000256" key="3">
    <source>
        <dbReference type="ARBA" id="ARBA00022723"/>
    </source>
</evidence>
<dbReference type="GO" id="GO:0032266">
    <property type="term" value="F:phosphatidylinositol-3-phosphate binding"/>
    <property type="evidence" value="ECO:0007669"/>
    <property type="project" value="UniProtKB-UniRule"/>
</dbReference>
<evidence type="ECO:0000256" key="4">
    <source>
        <dbReference type="ARBA" id="ARBA00022753"/>
    </source>
</evidence>
<dbReference type="InterPro" id="IPR021648">
    <property type="entry name" value="GLUE_dom"/>
</dbReference>
<keyword evidence="4 9" id="KW-0967">Endosome</keyword>
<evidence type="ECO:0000256" key="6">
    <source>
        <dbReference type="ARBA" id="ARBA00022833"/>
    </source>
</evidence>
<dbReference type="SMART" id="SM00547">
    <property type="entry name" value="ZnF_RBZ"/>
    <property type="match status" value="2"/>
</dbReference>
<keyword evidence="8" id="KW-0175">Coiled coil</keyword>
<feature type="domain" description="GLUE N-terminal" evidence="10">
    <location>
        <begin position="7"/>
        <end position="249"/>
    </location>
</feature>
<comment type="similarity">
    <text evidence="1 9">Belongs to the VPS36 family.</text>
</comment>
<dbReference type="GO" id="GO:0043130">
    <property type="term" value="F:ubiquitin binding"/>
    <property type="evidence" value="ECO:0007669"/>
    <property type="project" value="UniProtKB-UniRule"/>
</dbReference>
<dbReference type="GO" id="GO:0031902">
    <property type="term" value="C:late endosome membrane"/>
    <property type="evidence" value="ECO:0007669"/>
    <property type="project" value="UniProtKB-UniRule"/>
</dbReference>
<dbReference type="Pfam" id="PF11605">
    <property type="entry name" value="Vps36_ESCRT-II"/>
    <property type="match status" value="1"/>
</dbReference>
<dbReference type="OrthoDB" id="271448at2759"/>
<comment type="function">
    <text evidence="9">Component of the ESCRT-II complex (endosomal sorting complex required for transport II), which is required for multivesicular body (MVB) formation and sorting of endosomal cargo proteins into MVBs.</text>
</comment>
<dbReference type="PANTHER" id="PTHR13128">
    <property type="entry name" value="VACUOLAR PROTEIN-SORTING-ASSOCIATED PROTEIN 36"/>
    <property type="match status" value="1"/>
</dbReference>
<dbReference type="InterPro" id="IPR031558">
    <property type="entry name" value="Vps36-NZF-N"/>
</dbReference>
<dbReference type="SUPFAM" id="SSF50729">
    <property type="entry name" value="PH domain-like"/>
    <property type="match status" value="1"/>
</dbReference>
<comment type="subunit">
    <text evidence="9">Component of the endosomal sorting complex required for transport II (ESCRT-II).</text>
</comment>
<dbReference type="InterPro" id="IPR036443">
    <property type="entry name" value="Znf_RanBP2_sf"/>
</dbReference>
<dbReference type="GO" id="GO:0008270">
    <property type="term" value="F:zinc ion binding"/>
    <property type="evidence" value="ECO:0007669"/>
    <property type="project" value="UniProtKB-KW"/>
</dbReference>
<dbReference type="PANTHER" id="PTHR13128:SF12">
    <property type="entry name" value="VACUOLAR PROTEIN-SORTING-ASSOCIATED PROTEIN 36"/>
    <property type="match status" value="1"/>
</dbReference>
<proteinExistence type="inferred from homology"/>
<keyword evidence="3" id="KW-0479">Metal-binding</keyword>
<dbReference type="InterPro" id="IPR040608">
    <property type="entry name" value="Snf8/Vps36"/>
</dbReference>
<gene>
    <name evidence="11" type="ORF">MERGE_000523</name>
</gene>
<dbReference type="SUPFAM" id="SSF90209">
    <property type="entry name" value="Ran binding protein zinc finger-like"/>
    <property type="match status" value="2"/>
</dbReference>
<evidence type="ECO:0000313" key="11">
    <source>
        <dbReference type="EMBL" id="QSL66148.1"/>
    </source>
</evidence>
<protein>
    <recommendedName>
        <fullName evidence="9">Vacuolar protein-sorting-associated protein 36</fullName>
    </recommendedName>
    <alternativeName>
        <fullName evidence="9">ESCRT-II complex subunit VPS36</fullName>
    </alternativeName>
</protein>
<dbReference type="Pfam" id="PF16988">
    <property type="entry name" value="Vps36-NZF-N"/>
    <property type="match status" value="1"/>
</dbReference>
<dbReference type="PROSITE" id="PS51495">
    <property type="entry name" value="GLUE"/>
    <property type="match status" value="1"/>
</dbReference>
<keyword evidence="7 9" id="KW-0653">Protein transport</keyword>
<dbReference type="Gene3D" id="2.30.29.30">
    <property type="entry name" value="Pleckstrin-homology domain (PH domain)/Phosphotyrosine-binding domain (PTB)"/>
    <property type="match status" value="1"/>
</dbReference>
<dbReference type="InterPro" id="IPR011993">
    <property type="entry name" value="PH-like_dom_sf"/>
</dbReference>
<evidence type="ECO:0000259" key="10">
    <source>
        <dbReference type="PROSITE" id="PS51495"/>
    </source>
</evidence>
<organism evidence="11 12">
    <name type="scientific">Pneumocystis wakefieldiae</name>
    <dbReference type="NCBI Taxonomy" id="38082"/>
    <lineage>
        <taxon>Eukaryota</taxon>
        <taxon>Fungi</taxon>
        <taxon>Dikarya</taxon>
        <taxon>Ascomycota</taxon>
        <taxon>Taphrinomycotina</taxon>
        <taxon>Pneumocystomycetes</taxon>
        <taxon>Pneumocystaceae</taxon>
        <taxon>Pneumocystis</taxon>
    </lineage>
</organism>
<name>A0A899G486_9ASCO</name>
<evidence type="ECO:0000256" key="8">
    <source>
        <dbReference type="ARBA" id="ARBA00023054"/>
    </source>
</evidence>
<keyword evidence="12" id="KW-1185">Reference proteome</keyword>